<dbReference type="Pfam" id="PF00443">
    <property type="entry name" value="UCH"/>
    <property type="match status" value="1"/>
</dbReference>
<dbReference type="PROSITE" id="PS00972">
    <property type="entry name" value="USP_1"/>
    <property type="match status" value="1"/>
</dbReference>
<keyword evidence="12" id="KW-1185">Reference proteome</keyword>
<keyword evidence="3 7" id="KW-0645">Protease</keyword>
<comment type="caution">
    <text evidence="10">The sequence shown here is derived from an EMBL/GenBank/DDBJ whole genome shotgun (WGS) entry which is preliminary data.</text>
</comment>
<dbReference type="EMBL" id="JAPFFF010000383">
    <property type="protein sequence ID" value="KAK8834494.1"/>
    <property type="molecule type" value="Genomic_DNA"/>
</dbReference>
<keyword evidence="4 7" id="KW-0833">Ubl conjugation pathway</keyword>
<dbReference type="InterPro" id="IPR050185">
    <property type="entry name" value="Ub_carboxyl-term_hydrolase"/>
</dbReference>
<feature type="region of interest" description="Disordered" evidence="8">
    <location>
        <begin position="214"/>
        <end position="264"/>
    </location>
</feature>
<dbReference type="PANTHER" id="PTHR21646">
    <property type="entry name" value="UBIQUITIN CARBOXYL-TERMINAL HYDROLASE"/>
    <property type="match status" value="1"/>
</dbReference>
<dbReference type="Gene3D" id="3.90.70.10">
    <property type="entry name" value="Cysteine proteinases"/>
    <property type="match status" value="1"/>
</dbReference>
<organism evidence="10 12">
    <name type="scientific">Tritrichomonas musculus</name>
    <dbReference type="NCBI Taxonomy" id="1915356"/>
    <lineage>
        <taxon>Eukaryota</taxon>
        <taxon>Metamonada</taxon>
        <taxon>Parabasalia</taxon>
        <taxon>Tritrichomonadida</taxon>
        <taxon>Tritrichomonadidae</taxon>
        <taxon>Tritrichomonas</taxon>
    </lineage>
</organism>
<evidence type="ECO:0000256" key="1">
    <source>
        <dbReference type="ARBA" id="ARBA00000707"/>
    </source>
</evidence>
<dbReference type="EC" id="3.4.19.12" evidence="7"/>
<evidence type="ECO:0000259" key="9">
    <source>
        <dbReference type="PROSITE" id="PS50235"/>
    </source>
</evidence>
<dbReference type="Pfam" id="PF06337">
    <property type="entry name" value="DUSP"/>
    <property type="match status" value="1"/>
</dbReference>
<sequence length="640" mass="72277">MTKFFKKKTHAKKKFNANIDQLVGIKATETPKRVVLVNKDFYNDFVNWLNKKGKSPKNLNTTKLLIADKVKANLKRGTDFEIIDYNQWNDITNKFGQMQKIEAYLLKNPKNGEEALLFPNANCLQFSIYLPIRRPGTNSYSTSHSPIQYCTDLEWELEDVKRQICNNYNLDPNGFSFTKHIKINSIETIDESCKMNQISRVYGKELDLRQNKLQMQQKNEEDVDAAPSSLKLHRNPSSKSQIDFNSKSSRPNNLRKLSTQKTEDNLLAKQTMKSGEQATSKTAENSPKKIVSINGHIQNSNFQNSGAICPKTVGLTNLGNTCFFNAAVQCLVRVMPLTNFILSSKFESQLNPNNRKSSHGQIARVYRSFLEDLCNGPPKGARDPSILRRAIVSKYTRFSNFGQHDSQELLGSLLDGLHEDMNQSSYAGGHDQPIVTTSNSDSWDVHISQNSSPIVDIFHGILYGSVKCPNCGHIEKVHDPFIFLSLPITRKFSAIKLQDCLKNFSKSEVLDNNNKWKCENCRKMVCATKEMGVEKCGNKMLIIHLKRFSGEGQYASKIDTTVDYPDTLDAKTFAKSDNGIFNLIGVVFHRGGLGGGHYTAAVIDPASGSWYYFSDSMTSKISREKAHARGAYILFYQRQE</sequence>
<evidence type="ECO:0000256" key="5">
    <source>
        <dbReference type="ARBA" id="ARBA00022801"/>
    </source>
</evidence>
<comment type="similarity">
    <text evidence="2 7">Belongs to the peptidase C19 family.</text>
</comment>
<dbReference type="InterPro" id="IPR028889">
    <property type="entry name" value="USP"/>
</dbReference>
<evidence type="ECO:0000256" key="8">
    <source>
        <dbReference type="SAM" id="MobiDB-lite"/>
    </source>
</evidence>
<dbReference type="InterPro" id="IPR006615">
    <property type="entry name" value="Pept_C19_DUSP"/>
</dbReference>
<protein>
    <recommendedName>
        <fullName evidence="7">Ubiquitin carboxyl-terminal hydrolase</fullName>
        <ecNumber evidence="7">3.4.19.12</ecNumber>
    </recommendedName>
</protein>
<accession>A0ABR2GKN2</accession>
<evidence type="ECO:0000256" key="6">
    <source>
        <dbReference type="ARBA" id="ARBA00022807"/>
    </source>
</evidence>
<evidence type="ECO:0000256" key="2">
    <source>
        <dbReference type="ARBA" id="ARBA00009085"/>
    </source>
</evidence>
<dbReference type="PROSITE" id="PS00973">
    <property type="entry name" value="USP_2"/>
    <property type="match status" value="1"/>
</dbReference>
<dbReference type="EMBL" id="JAPFFF010000043">
    <property type="protein sequence ID" value="KAK8840847.1"/>
    <property type="molecule type" value="Genomic_DNA"/>
</dbReference>
<keyword evidence="6 7" id="KW-0788">Thiol protease</keyword>
<name>A0ABR2GKN2_9EUKA</name>
<evidence type="ECO:0000313" key="12">
    <source>
        <dbReference type="Proteomes" id="UP001470230"/>
    </source>
</evidence>
<dbReference type="InterPro" id="IPR001394">
    <property type="entry name" value="Peptidase_C19_UCH"/>
</dbReference>
<feature type="compositionally biased region" description="Polar residues" evidence="8">
    <location>
        <begin position="237"/>
        <end position="260"/>
    </location>
</feature>
<dbReference type="SUPFAM" id="SSF54001">
    <property type="entry name" value="Cysteine proteinases"/>
    <property type="match status" value="1"/>
</dbReference>
<reference evidence="10 12" key="1">
    <citation type="submission" date="2024-04" db="EMBL/GenBank/DDBJ databases">
        <title>Tritrichomonas musculus Genome.</title>
        <authorList>
            <person name="Alves-Ferreira E."/>
            <person name="Grigg M."/>
            <person name="Lorenzi H."/>
            <person name="Galac M."/>
        </authorList>
    </citation>
    <scope>NUCLEOTIDE SEQUENCE [LARGE SCALE GENOMIC DNA]</scope>
    <source>
        <strain evidence="10 12">EAF2021</strain>
    </source>
</reference>
<dbReference type="PROSITE" id="PS50235">
    <property type="entry name" value="USP_3"/>
    <property type="match status" value="1"/>
</dbReference>
<evidence type="ECO:0000313" key="10">
    <source>
        <dbReference type="EMBL" id="KAK8834494.1"/>
    </source>
</evidence>
<evidence type="ECO:0000256" key="3">
    <source>
        <dbReference type="ARBA" id="ARBA00022670"/>
    </source>
</evidence>
<dbReference type="InterPro" id="IPR038765">
    <property type="entry name" value="Papain-like_cys_pep_sf"/>
</dbReference>
<gene>
    <name evidence="11" type="ORF">M9Y10_027674</name>
    <name evidence="10" type="ORF">M9Y10_027957</name>
</gene>
<dbReference type="InterPro" id="IPR018200">
    <property type="entry name" value="USP_CS"/>
</dbReference>
<evidence type="ECO:0000256" key="4">
    <source>
        <dbReference type="ARBA" id="ARBA00022786"/>
    </source>
</evidence>
<proteinExistence type="inferred from homology"/>
<dbReference type="PANTHER" id="PTHR21646:SF24">
    <property type="entry name" value="UBIQUITIN CARBOXYL-TERMINAL HYDROLASE"/>
    <property type="match status" value="1"/>
</dbReference>
<dbReference type="Proteomes" id="UP001470230">
    <property type="component" value="Unassembled WGS sequence"/>
</dbReference>
<feature type="domain" description="USP" evidence="9">
    <location>
        <begin position="313"/>
        <end position="639"/>
    </location>
</feature>
<keyword evidence="5 7" id="KW-0378">Hydrolase</keyword>
<dbReference type="SUPFAM" id="SSF143791">
    <property type="entry name" value="DUSP-like"/>
    <property type="match status" value="1"/>
</dbReference>
<evidence type="ECO:0000256" key="7">
    <source>
        <dbReference type="RuleBase" id="RU366025"/>
    </source>
</evidence>
<dbReference type="InterPro" id="IPR035927">
    <property type="entry name" value="DUSP-like_sf"/>
</dbReference>
<dbReference type="CDD" id="cd02674">
    <property type="entry name" value="Peptidase_C19R"/>
    <property type="match status" value="1"/>
</dbReference>
<evidence type="ECO:0000313" key="11">
    <source>
        <dbReference type="EMBL" id="KAK8840847.1"/>
    </source>
</evidence>
<comment type="catalytic activity">
    <reaction evidence="1 7">
        <text>Thiol-dependent hydrolysis of ester, thioester, amide, peptide and isopeptide bonds formed by the C-terminal Gly of ubiquitin (a 76-residue protein attached to proteins as an intracellular targeting signal).</text>
        <dbReference type="EC" id="3.4.19.12"/>
    </reaction>
</comment>